<evidence type="ECO:0000313" key="3">
    <source>
        <dbReference type="Proteomes" id="UP000003732"/>
    </source>
</evidence>
<organism evidence="2 3">
    <name type="scientific">Streptococcus parauberis NCFD 2020</name>
    <dbReference type="NCBI Taxonomy" id="873447"/>
    <lineage>
        <taxon>Bacteria</taxon>
        <taxon>Bacillati</taxon>
        <taxon>Bacillota</taxon>
        <taxon>Bacilli</taxon>
        <taxon>Lactobacillales</taxon>
        <taxon>Streptococcaceae</taxon>
        <taxon>Streptococcus</taxon>
    </lineage>
</organism>
<evidence type="ECO:0000259" key="1">
    <source>
        <dbReference type="Pfam" id="PF09643"/>
    </source>
</evidence>
<dbReference type="GeneID" id="61420377"/>
<name>F1Z0Q7_9STRE</name>
<accession>F1Z0Q7</accession>
<dbReference type="HOGENOM" id="CLU_107462_3_1_9"/>
<dbReference type="Proteomes" id="UP000003732">
    <property type="component" value="Unassembled WGS sequence"/>
</dbReference>
<dbReference type="EMBL" id="AEUT02000001">
    <property type="protein sequence ID" value="EGE54963.1"/>
    <property type="molecule type" value="Genomic_DNA"/>
</dbReference>
<reference evidence="2 3" key="1">
    <citation type="submission" date="2011-02" db="EMBL/GenBank/DDBJ databases">
        <authorList>
            <person name="Stanhope M.J."/>
            <person name="Durkin A.S."/>
            <person name="Hostetler J."/>
            <person name="Kim M."/>
            <person name="Radune D."/>
            <person name="Singh I."/>
            <person name="Town C.D."/>
        </authorList>
    </citation>
    <scope>NUCLEOTIDE SEQUENCE [LARGE SCALE GENOMIC DNA]</scope>
    <source>
        <strain evidence="2 3">NCFD 2020</strain>
    </source>
</reference>
<dbReference type="NCBIfam" id="TIGR01671">
    <property type="entry name" value="phage_TIGR01671"/>
    <property type="match status" value="1"/>
</dbReference>
<dbReference type="RefSeq" id="WP_003105806.1">
    <property type="nucleotide sequence ID" value="NZ_AEUT02000001.1"/>
</dbReference>
<evidence type="ECO:0000313" key="2">
    <source>
        <dbReference type="EMBL" id="EGE54963.1"/>
    </source>
</evidence>
<dbReference type="Pfam" id="PF09643">
    <property type="entry name" value="YopX"/>
    <property type="match status" value="1"/>
</dbReference>
<feature type="domain" description="YopX protein" evidence="1">
    <location>
        <begin position="4"/>
        <end position="131"/>
    </location>
</feature>
<protein>
    <submittedName>
        <fullName evidence="2">TIGR01671 family protein</fullName>
    </submittedName>
</protein>
<dbReference type="SUPFAM" id="SSF159006">
    <property type="entry name" value="YopX-like"/>
    <property type="match status" value="1"/>
</dbReference>
<dbReference type="InterPro" id="IPR023385">
    <property type="entry name" value="YopX-like_C"/>
</dbReference>
<sequence length="137" mass="15780">MIPKFRAWDKNQQIMRGVRGLFWTKNNLAAHCSPIGDKFDEFFTTILNDGEYHLMQSTGLFDKNGKEIFEGDIVKQTFSIPKFKGEQIVDEIKGVVTFLEGSWLIVDDKNKQAISLWSEVDENEVIGNIYELESVEE</sequence>
<dbReference type="AlphaFoldDB" id="F1Z0Q7"/>
<dbReference type="InterPro" id="IPR019096">
    <property type="entry name" value="YopX_protein"/>
</dbReference>
<gene>
    <name evidence="2" type="ORF">SPB_0701</name>
</gene>
<dbReference type="InterPro" id="IPR010024">
    <property type="entry name" value="CHP16711"/>
</dbReference>
<dbReference type="eggNOG" id="ENOG5033ART">
    <property type="taxonomic scope" value="Bacteria"/>
</dbReference>
<proteinExistence type="predicted"/>
<dbReference type="Gene3D" id="2.30.30.290">
    <property type="entry name" value="YopX-like domains"/>
    <property type="match status" value="1"/>
</dbReference>
<comment type="caution">
    <text evidence="2">The sequence shown here is derived from an EMBL/GenBank/DDBJ whole genome shotgun (WGS) entry which is preliminary data.</text>
</comment>